<gene>
    <name evidence="1" type="ORF">ACFFPJ_12620</name>
</gene>
<dbReference type="RefSeq" id="WP_344715424.1">
    <property type="nucleotide sequence ID" value="NZ_BAAAWH010000001.1"/>
</dbReference>
<evidence type="ECO:0000313" key="2">
    <source>
        <dbReference type="Proteomes" id="UP001589611"/>
    </source>
</evidence>
<dbReference type="Proteomes" id="UP001589611">
    <property type="component" value="Unassembled WGS sequence"/>
</dbReference>
<proteinExistence type="predicted"/>
<reference evidence="1 2" key="1">
    <citation type="submission" date="2024-09" db="EMBL/GenBank/DDBJ databases">
        <authorList>
            <person name="Sun Q."/>
            <person name="Mori K."/>
        </authorList>
    </citation>
    <scope>NUCLEOTIDE SEQUENCE [LARGE SCALE GENOMIC DNA]</scope>
    <source>
        <strain evidence="1 2">JCM 1342</strain>
    </source>
</reference>
<organism evidence="1 2">
    <name type="scientific">Microbacterium terregens</name>
    <dbReference type="NCBI Taxonomy" id="69363"/>
    <lineage>
        <taxon>Bacteria</taxon>
        <taxon>Bacillati</taxon>
        <taxon>Actinomycetota</taxon>
        <taxon>Actinomycetes</taxon>
        <taxon>Micrococcales</taxon>
        <taxon>Microbacteriaceae</taxon>
        <taxon>Microbacterium</taxon>
    </lineage>
</organism>
<dbReference type="EMBL" id="JBHMBE010000004">
    <property type="protein sequence ID" value="MFB9646637.1"/>
    <property type="molecule type" value="Genomic_DNA"/>
</dbReference>
<evidence type="ECO:0000313" key="1">
    <source>
        <dbReference type="EMBL" id="MFB9646637.1"/>
    </source>
</evidence>
<sequence length="49" mass="5326">MTVVVVDENGFSHQYERIEAPIGAVRETLAMLHLQSTALSAPVTQQDTA</sequence>
<accession>A0ABV5T2K4</accession>
<keyword evidence="2" id="KW-1185">Reference proteome</keyword>
<protein>
    <submittedName>
        <fullName evidence="1">Uncharacterized protein</fullName>
    </submittedName>
</protein>
<comment type="caution">
    <text evidence="1">The sequence shown here is derived from an EMBL/GenBank/DDBJ whole genome shotgun (WGS) entry which is preliminary data.</text>
</comment>
<name>A0ABV5T2K4_9MICO</name>